<dbReference type="AlphaFoldDB" id="A0A9W4P1J4"/>
<evidence type="ECO:0000259" key="1">
    <source>
        <dbReference type="SMART" id="SM00829"/>
    </source>
</evidence>
<dbReference type="CDD" id="cd05289">
    <property type="entry name" value="MDR_like_2"/>
    <property type="match status" value="1"/>
</dbReference>
<dbReference type="GO" id="GO:0008270">
    <property type="term" value="F:zinc ion binding"/>
    <property type="evidence" value="ECO:0007669"/>
    <property type="project" value="InterPro"/>
</dbReference>
<dbReference type="EMBL" id="CAJVRC010000839">
    <property type="protein sequence ID" value="CAG8888094.1"/>
    <property type="molecule type" value="Genomic_DNA"/>
</dbReference>
<feature type="domain" description="Enoyl reductase (ER)" evidence="1">
    <location>
        <begin position="29"/>
        <end position="344"/>
    </location>
</feature>
<dbReference type="Pfam" id="PF08240">
    <property type="entry name" value="ADH_N"/>
    <property type="match status" value="1"/>
</dbReference>
<name>A0A9W4P1J4_9EURO</name>
<dbReference type="InterPro" id="IPR011032">
    <property type="entry name" value="GroES-like_sf"/>
</dbReference>
<sequence>MKISLYRPGYSRLTMPLPSTMRALVQPSSESRDLSLMTRQLPVANLSQGEHLIRVHACSPCAGELLWPKNFPPPKPRELVPCPDISGTILSAPTDSPFQPGDEVYARTNYLRPANARDFTICVTNELAHKPKRLSWVEAAAVPVSAETAWQILFIHAGIFKGEETDVSAARESWSGKRVLVTAASGGVGMWVTQLASLLGADIVGTCGPENLAVVKSLGANEVLNYRTTSLRDWAEQPGKKVDVVIDCIGRKSLEDAWWAVRDGGVILSIFQPPKQVCPENYKGEAVQDVFFVMEPNRKQLEQITKLVDDGKCRPMVDSVWPLEQFEEAFKRLDGGHSKGKIVFDLSLNQ</sequence>
<comment type="caution">
    <text evidence="2">The sequence shown here is derived from an EMBL/GenBank/DDBJ whole genome shotgun (WGS) entry which is preliminary data.</text>
</comment>
<evidence type="ECO:0000313" key="2">
    <source>
        <dbReference type="EMBL" id="CAG8888094.1"/>
    </source>
</evidence>
<organism evidence="2 3">
    <name type="scientific">Penicillium egyptiacum</name>
    <dbReference type="NCBI Taxonomy" id="1303716"/>
    <lineage>
        <taxon>Eukaryota</taxon>
        <taxon>Fungi</taxon>
        <taxon>Dikarya</taxon>
        <taxon>Ascomycota</taxon>
        <taxon>Pezizomycotina</taxon>
        <taxon>Eurotiomycetes</taxon>
        <taxon>Eurotiomycetidae</taxon>
        <taxon>Eurotiales</taxon>
        <taxon>Aspergillaceae</taxon>
        <taxon>Penicillium</taxon>
    </lineage>
</organism>
<proteinExistence type="predicted"/>
<dbReference type="InterPro" id="IPR036291">
    <property type="entry name" value="NAD(P)-bd_dom_sf"/>
</dbReference>
<dbReference type="SUPFAM" id="SSF51735">
    <property type="entry name" value="NAD(P)-binding Rossmann-fold domains"/>
    <property type="match status" value="1"/>
</dbReference>
<dbReference type="PROSITE" id="PS01162">
    <property type="entry name" value="QOR_ZETA_CRYSTAL"/>
    <property type="match status" value="1"/>
</dbReference>
<dbReference type="InterPro" id="IPR013154">
    <property type="entry name" value="ADH-like_N"/>
</dbReference>
<keyword evidence="3" id="KW-1185">Reference proteome</keyword>
<gene>
    <name evidence="2" type="ORF">PEGY_LOCUS1341</name>
</gene>
<accession>A0A9W4P1J4</accession>
<dbReference type="InterPro" id="IPR052733">
    <property type="entry name" value="Chloroplast_QOR"/>
</dbReference>
<dbReference type="InterPro" id="IPR020843">
    <property type="entry name" value="ER"/>
</dbReference>
<reference evidence="2" key="1">
    <citation type="submission" date="2021-07" db="EMBL/GenBank/DDBJ databases">
        <authorList>
            <person name="Branca A.L. A."/>
        </authorList>
    </citation>
    <scope>NUCLEOTIDE SEQUENCE</scope>
</reference>
<evidence type="ECO:0000313" key="3">
    <source>
        <dbReference type="Proteomes" id="UP001154252"/>
    </source>
</evidence>
<protein>
    <recommendedName>
        <fullName evidence="1">Enoyl reductase (ER) domain-containing protein</fullName>
    </recommendedName>
</protein>
<dbReference type="GO" id="GO:0016491">
    <property type="term" value="F:oxidoreductase activity"/>
    <property type="evidence" value="ECO:0007669"/>
    <property type="project" value="InterPro"/>
</dbReference>
<dbReference type="OrthoDB" id="3509362at2759"/>
<dbReference type="Gene3D" id="3.90.180.10">
    <property type="entry name" value="Medium-chain alcohol dehydrogenases, catalytic domain"/>
    <property type="match status" value="1"/>
</dbReference>
<dbReference type="Proteomes" id="UP001154252">
    <property type="component" value="Unassembled WGS sequence"/>
</dbReference>
<dbReference type="PANTHER" id="PTHR44013">
    <property type="entry name" value="ZINC-TYPE ALCOHOL DEHYDROGENASE-LIKE PROTEIN C16A3.02C"/>
    <property type="match status" value="1"/>
</dbReference>
<dbReference type="Gene3D" id="3.40.50.720">
    <property type="entry name" value="NAD(P)-binding Rossmann-like Domain"/>
    <property type="match status" value="1"/>
</dbReference>
<dbReference type="PANTHER" id="PTHR44013:SF5">
    <property type="entry name" value="OXIDOREDUCTASE, PUTATIVE (AFU_ORTHOLOGUE AFUA_5G01290)-RELATED"/>
    <property type="match status" value="1"/>
</dbReference>
<dbReference type="Pfam" id="PF13602">
    <property type="entry name" value="ADH_zinc_N_2"/>
    <property type="match status" value="1"/>
</dbReference>
<dbReference type="SMART" id="SM00829">
    <property type="entry name" value="PKS_ER"/>
    <property type="match status" value="1"/>
</dbReference>
<dbReference type="SUPFAM" id="SSF50129">
    <property type="entry name" value="GroES-like"/>
    <property type="match status" value="1"/>
</dbReference>
<dbReference type="InterPro" id="IPR002364">
    <property type="entry name" value="Quin_OxRdtase/zeta-crystal_CS"/>
</dbReference>